<evidence type="ECO:0000256" key="12">
    <source>
        <dbReference type="ARBA" id="ARBA00023034"/>
    </source>
</evidence>
<dbReference type="InterPro" id="IPR000222">
    <property type="entry name" value="PP2C_BS"/>
</dbReference>
<dbReference type="PANTHER" id="PTHR10555">
    <property type="entry name" value="SORTING NEXIN"/>
    <property type="match status" value="1"/>
</dbReference>
<dbReference type="Pfam" id="PF00481">
    <property type="entry name" value="PP2C"/>
    <property type="match status" value="1"/>
</dbReference>
<feature type="compositionally biased region" description="Basic and acidic residues" evidence="15">
    <location>
        <begin position="708"/>
        <end position="717"/>
    </location>
</feature>
<dbReference type="InterPro" id="IPR036457">
    <property type="entry name" value="PPM-type-like_dom_sf"/>
</dbReference>
<comment type="similarity">
    <text evidence="14">Belongs to the PP2C family.</text>
</comment>
<evidence type="ECO:0000256" key="10">
    <source>
        <dbReference type="ARBA" id="ARBA00022912"/>
    </source>
</evidence>
<sequence length="1240" mass="134147">MRIGPLARAAARSAAATRASGSSSSASPSRSRSLHDFVRGTTPDGTVYKVPLNSPKVVGVYSSRGQRAYQEDATAVHALEIAVTELQASLPSKAPKWDPAKAGGEALAKQVGFFAIFDGHGGRSVSSFLHSRLAEIVETCTPADIPAVVEETVELGGYFRRWRGGALQRYTKWAMSEPAPVTEPMTLEERLTLAFLKADQMLRKEIEDGAEHTGSTASVVLLHSLDEPGQPHWAARKIHLTVAQVGDTRVLLCNKKTGEAKALTDRHHAESRIEADRLRRMGTDRLISDSFGETRWMGAIENTRGFGDFEFKSSGVTVEPEVRTTIIDGADNCYLIFVTDGLTSLLSDQELVDLARRSIDPTRAAKTIVHFGEDLAAQDNCTCIVVPLAGWGEVGGEDSTAARREYRRQQADMLSTRMQRMCTIRSHICFQALHACGFWLERSETVMVWSHCHGATRSPCRIQVPCSQPGRWCQNVTVAPAGCSTSRRPTRQSITSPSHHTTTITMDEEESFARLLSASTPAHRPSLYSNSTAEADPWANPFNESAPSWGPPPPAASQQHEPEPEPEPEYAGFGGFAATVPDPPSVIAAREREELARQSQPASPEAYPADPYAPSGFVSPPRTSPTAGLGRSAARSPPTSPSKPPVAAAPRALPAGLIDEELLAQSDPHASLKRAFVASAPAAAAASTPASAAPPTPEKKGTYVFRPKPVDTKRRLPTDPTAVPLPDSAVPSRPDTPVAAGAAVPTPGDRVSVSPLESAAADDYGFQSLAIGGATNGIAARIGGRGWGAVDADEGPLAGGSDPWNEGGGGWGGEQDRESEPEPEPAAPSPTGSGPSRVQAREGSLPGSPRRSKLLSTPVFQITVSNPTKVGDPVRGHVVYTVQTKTTSPHYRRGEFSVLRRFSDFLWLYEALLANNPGVFVPPVPDKHVFGRFQDQFIETRRSALQRCLTKITSHPILQLDPDLRLFLESDSFALDIKNRGKPPTEAPQNTGVLASWTGPRYVEQDDWFDQKKLYLDHLETQLKGVSKSLDVASKARLELATTVGEFSDAAQALAESDLGAAMCAALGRLADLTKKERTFGEEQATSDVAQLLNLADEYVRFIGSVRLAFASRVRAYHTAQAADREVQRVRQAREKARLQGKLADRAAASMAELGEAERRSRDAAADFEAQSKLVKAEFARFERERVDEFRKTLTIHLDGQIARQRELVTAWEEYHAMLLKMVHRAQQQQQAQAAAAAQA</sequence>
<dbReference type="GO" id="GO:0004721">
    <property type="term" value="F:phosphoprotein phosphatase activity"/>
    <property type="evidence" value="ECO:0007669"/>
    <property type="project" value="UniProtKB-KW"/>
</dbReference>
<organism evidence="18 19">
    <name type="scientific">Vanrija pseudolonga</name>
    <dbReference type="NCBI Taxonomy" id="143232"/>
    <lineage>
        <taxon>Eukaryota</taxon>
        <taxon>Fungi</taxon>
        <taxon>Dikarya</taxon>
        <taxon>Basidiomycota</taxon>
        <taxon>Agaricomycotina</taxon>
        <taxon>Tremellomycetes</taxon>
        <taxon>Trichosporonales</taxon>
        <taxon>Trichosporonaceae</taxon>
        <taxon>Vanrija</taxon>
    </lineage>
</organism>
<dbReference type="CDD" id="cd00143">
    <property type="entry name" value="PP2Cc"/>
    <property type="match status" value="1"/>
</dbReference>
<dbReference type="SMART" id="SM00312">
    <property type="entry name" value="PX"/>
    <property type="match status" value="1"/>
</dbReference>
<keyword evidence="11" id="KW-0653">Protein transport</keyword>
<evidence type="ECO:0000256" key="2">
    <source>
        <dbReference type="ARBA" id="ARBA00004496"/>
    </source>
</evidence>
<dbReference type="PANTHER" id="PTHR10555:SF170">
    <property type="entry name" value="FI18122P1"/>
    <property type="match status" value="1"/>
</dbReference>
<evidence type="ECO:0000256" key="7">
    <source>
        <dbReference type="ARBA" id="ARBA00022553"/>
    </source>
</evidence>
<keyword evidence="5" id="KW-0813">Transport</keyword>
<dbReference type="EMBL" id="CP086714">
    <property type="protein sequence ID" value="WOO76840.1"/>
    <property type="molecule type" value="Genomic_DNA"/>
</dbReference>
<keyword evidence="6" id="KW-0963">Cytoplasm</keyword>
<keyword evidence="9 14" id="KW-0378">Hydrolase</keyword>
<dbReference type="Gene3D" id="1.20.1270.60">
    <property type="entry name" value="Arfaptin homology (AH) domain/BAR domain"/>
    <property type="match status" value="1"/>
</dbReference>
<feature type="region of interest" description="Disordered" evidence="15">
    <location>
        <begin position="678"/>
        <end position="753"/>
    </location>
</feature>
<keyword evidence="8" id="KW-0479">Metal-binding</keyword>
<dbReference type="GO" id="GO:0015031">
    <property type="term" value="P:protein transport"/>
    <property type="evidence" value="ECO:0007669"/>
    <property type="project" value="UniProtKB-KW"/>
</dbReference>
<accession>A0AAF0XZH7</accession>
<dbReference type="PROSITE" id="PS50195">
    <property type="entry name" value="PX"/>
    <property type="match status" value="1"/>
</dbReference>
<evidence type="ECO:0000256" key="5">
    <source>
        <dbReference type="ARBA" id="ARBA00022448"/>
    </source>
</evidence>
<dbReference type="CDD" id="cd06861">
    <property type="entry name" value="PX_Vps5p"/>
    <property type="match status" value="1"/>
</dbReference>
<dbReference type="GO" id="GO:0042147">
    <property type="term" value="P:retrograde transport, endosome to Golgi"/>
    <property type="evidence" value="ECO:0007669"/>
    <property type="project" value="TreeGrafter"/>
</dbReference>
<dbReference type="InterPro" id="IPR027267">
    <property type="entry name" value="AH/BAR_dom_sf"/>
</dbReference>
<feature type="compositionally biased region" description="Low complexity" evidence="15">
    <location>
        <begin position="735"/>
        <end position="749"/>
    </location>
</feature>
<keyword evidence="7" id="KW-0597">Phosphoprotein</keyword>
<evidence type="ECO:0000313" key="18">
    <source>
        <dbReference type="EMBL" id="WOO76840.1"/>
    </source>
</evidence>
<feature type="region of interest" description="Disordered" evidence="15">
    <location>
        <begin position="522"/>
        <end position="653"/>
    </location>
</feature>
<feature type="region of interest" description="Disordered" evidence="15">
    <location>
        <begin position="791"/>
        <end position="852"/>
    </location>
</feature>
<dbReference type="Proteomes" id="UP000827549">
    <property type="component" value="Chromosome 1"/>
</dbReference>
<dbReference type="InterPro" id="IPR015404">
    <property type="entry name" value="Vps5_C"/>
</dbReference>
<dbReference type="GO" id="GO:0005829">
    <property type="term" value="C:cytosol"/>
    <property type="evidence" value="ECO:0007669"/>
    <property type="project" value="GOC"/>
</dbReference>
<keyword evidence="12" id="KW-0333">Golgi apparatus</keyword>
<proteinExistence type="inferred from homology"/>
<feature type="domain" description="PX" evidence="16">
    <location>
        <begin position="858"/>
        <end position="974"/>
    </location>
</feature>
<gene>
    <name evidence="18" type="primary">vps5</name>
    <name evidence="18" type="ORF">LOC62_01G000455</name>
</gene>
<dbReference type="GO" id="GO:0045053">
    <property type="term" value="P:protein retention in Golgi apparatus"/>
    <property type="evidence" value="ECO:0007669"/>
    <property type="project" value="TreeGrafter"/>
</dbReference>
<evidence type="ECO:0000256" key="6">
    <source>
        <dbReference type="ARBA" id="ARBA00022490"/>
    </source>
</evidence>
<evidence type="ECO:0000256" key="8">
    <source>
        <dbReference type="ARBA" id="ARBA00022723"/>
    </source>
</evidence>
<dbReference type="FunFam" id="1.20.1270.60:FF:000022">
    <property type="entry name" value="Sorting nexin 3 protein"/>
    <property type="match status" value="1"/>
</dbReference>
<dbReference type="GO" id="GO:0030904">
    <property type="term" value="C:retromer complex"/>
    <property type="evidence" value="ECO:0007669"/>
    <property type="project" value="UniProtKB-ARBA"/>
</dbReference>
<dbReference type="Pfam" id="PF00787">
    <property type="entry name" value="PX"/>
    <property type="match status" value="1"/>
</dbReference>
<comment type="similarity">
    <text evidence="4">Belongs to the sorting nexin family.</text>
</comment>
<evidence type="ECO:0000256" key="11">
    <source>
        <dbReference type="ARBA" id="ARBA00022927"/>
    </source>
</evidence>
<dbReference type="GeneID" id="87803713"/>
<dbReference type="GO" id="GO:0005794">
    <property type="term" value="C:Golgi apparatus"/>
    <property type="evidence" value="ECO:0007669"/>
    <property type="project" value="UniProtKB-SubCell"/>
</dbReference>
<evidence type="ECO:0000259" key="16">
    <source>
        <dbReference type="PROSITE" id="PS50195"/>
    </source>
</evidence>
<feature type="region of interest" description="Disordered" evidence="15">
    <location>
        <begin position="482"/>
        <end position="504"/>
    </location>
</feature>
<comment type="subcellular location">
    <subcellularLocation>
        <location evidence="2">Cytoplasm</location>
    </subcellularLocation>
    <subcellularLocation>
        <location evidence="3">Golgi apparatus</location>
    </subcellularLocation>
    <subcellularLocation>
        <location evidence="1">Membrane</location>
        <topology evidence="1">Peripheral membrane protein</topology>
        <orientation evidence="1">Cytoplasmic side</orientation>
    </subcellularLocation>
</comment>
<feature type="domain" description="PPM-type phosphatase" evidence="17">
    <location>
        <begin position="87"/>
        <end position="388"/>
    </location>
</feature>
<dbReference type="AlphaFoldDB" id="A0AAF0XZH7"/>
<evidence type="ECO:0000256" key="9">
    <source>
        <dbReference type="ARBA" id="ARBA00022801"/>
    </source>
</evidence>
<dbReference type="PROSITE" id="PS01032">
    <property type="entry name" value="PPM_1"/>
    <property type="match status" value="1"/>
</dbReference>
<feature type="compositionally biased region" description="Low complexity" evidence="15">
    <location>
        <begin position="7"/>
        <end position="31"/>
    </location>
</feature>
<evidence type="ECO:0000256" key="13">
    <source>
        <dbReference type="ARBA" id="ARBA00023136"/>
    </source>
</evidence>
<dbReference type="Gene3D" id="3.30.1520.10">
    <property type="entry name" value="Phox-like domain"/>
    <property type="match status" value="1"/>
</dbReference>
<dbReference type="InterPro" id="IPR001932">
    <property type="entry name" value="PPM-type_phosphatase-like_dom"/>
</dbReference>
<name>A0AAF0XZH7_9TREE</name>
<dbReference type="InterPro" id="IPR037868">
    <property type="entry name" value="PX_Vps5"/>
</dbReference>
<feature type="compositionally biased region" description="Low complexity" evidence="15">
    <location>
        <begin position="493"/>
        <end position="504"/>
    </location>
</feature>
<dbReference type="GO" id="GO:0005768">
    <property type="term" value="C:endosome"/>
    <property type="evidence" value="ECO:0007669"/>
    <property type="project" value="TreeGrafter"/>
</dbReference>
<protein>
    <submittedName>
        <fullName evidence="18">Vacuolar protein sorting-associated protein vps5</fullName>
    </submittedName>
</protein>
<evidence type="ECO:0000256" key="3">
    <source>
        <dbReference type="ARBA" id="ARBA00004555"/>
    </source>
</evidence>
<dbReference type="GO" id="GO:0035091">
    <property type="term" value="F:phosphatidylinositol binding"/>
    <property type="evidence" value="ECO:0007669"/>
    <property type="project" value="InterPro"/>
</dbReference>
<dbReference type="Gene3D" id="3.60.40.10">
    <property type="entry name" value="PPM-type phosphatase domain"/>
    <property type="match status" value="1"/>
</dbReference>
<dbReference type="SUPFAM" id="SSF64268">
    <property type="entry name" value="PX domain"/>
    <property type="match status" value="1"/>
</dbReference>
<dbReference type="InterPro" id="IPR036871">
    <property type="entry name" value="PX_dom_sf"/>
</dbReference>
<dbReference type="SMART" id="SM00332">
    <property type="entry name" value="PP2Cc"/>
    <property type="match status" value="1"/>
</dbReference>
<dbReference type="Pfam" id="PF09325">
    <property type="entry name" value="Vps5"/>
    <property type="match status" value="1"/>
</dbReference>
<dbReference type="FunFam" id="3.30.1520.10:FF:000013">
    <property type="entry name" value="Putative Sorting nexin 3"/>
    <property type="match status" value="1"/>
</dbReference>
<feature type="region of interest" description="Disordered" evidence="15">
    <location>
        <begin position="1"/>
        <end position="40"/>
    </location>
</feature>
<evidence type="ECO:0000313" key="19">
    <source>
        <dbReference type="Proteomes" id="UP000827549"/>
    </source>
</evidence>
<evidence type="ECO:0000259" key="17">
    <source>
        <dbReference type="PROSITE" id="PS51746"/>
    </source>
</evidence>
<dbReference type="InterPro" id="IPR001683">
    <property type="entry name" value="PX_dom"/>
</dbReference>
<dbReference type="SUPFAM" id="SSF81606">
    <property type="entry name" value="PP2C-like"/>
    <property type="match status" value="1"/>
</dbReference>
<dbReference type="RefSeq" id="XP_062622872.1">
    <property type="nucleotide sequence ID" value="XM_062766888.1"/>
</dbReference>
<evidence type="ECO:0000256" key="4">
    <source>
        <dbReference type="ARBA" id="ARBA00010883"/>
    </source>
</evidence>
<keyword evidence="19" id="KW-1185">Reference proteome</keyword>
<evidence type="ECO:0000256" key="14">
    <source>
        <dbReference type="RuleBase" id="RU003465"/>
    </source>
</evidence>
<dbReference type="PROSITE" id="PS51746">
    <property type="entry name" value="PPM_2"/>
    <property type="match status" value="1"/>
</dbReference>
<dbReference type="SUPFAM" id="SSF103657">
    <property type="entry name" value="BAR/IMD domain-like"/>
    <property type="match status" value="1"/>
</dbReference>
<keyword evidence="10 14" id="KW-0904">Protein phosphatase</keyword>
<evidence type="ECO:0000256" key="15">
    <source>
        <dbReference type="SAM" id="MobiDB-lite"/>
    </source>
</evidence>
<evidence type="ECO:0000256" key="1">
    <source>
        <dbReference type="ARBA" id="ARBA00004287"/>
    </source>
</evidence>
<reference evidence="18" key="1">
    <citation type="submission" date="2023-10" db="EMBL/GenBank/DDBJ databases">
        <authorList>
            <person name="Noh H."/>
        </authorList>
    </citation>
    <scope>NUCLEOTIDE SEQUENCE</scope>
    <source>
        <strain evidence="18">DUCC4014</strain>
    </source>
</reference>
<keyword evidence="13" id="KW-0472">Membrane</keyword>
<dbReference type="GO" id="GO:0046872">
    <property type="term" value="F:metal ion binding"/>
    <property type="evidence" value="ECO:0007669"/>
    <property type="project" value="UniProtKB-KW"/>
</dbReference>
<feature type="compositionally biased region" description="Low complexity" evidence="15">
    <location>
        <begin position="678"/>
        <end position="693"/>
    </location>
</feature>